<dbReference type="PATRIC" id="fig|1309411.5.peg.305"/>
<dbReference type="RefSeq" id="WP_046842514.1">
    <property type="nucleotide sequence ID" value="NZ_CP011389.1"/>
</dbReference>
<dbReference type="Proteomes" id="UP000034024">
    <property type="component" value="Chromosome"/>
</dbReference>
<evidence type="ECO:0008006" key="3">
    <source>
        <dbReference type="Google" id="ProtNLM"/>
    </source>
</evidence>
<dbReference type="EMBL" id="CP011389">
    <property type="protein sequence ID" value="AKH15938.1"/>
    <property type="molecule type" value="Genomic_DNA"/>
</dbReference>
<protein>
    <recommendedName>
        <fullName evidence="3">DUF4259 domain-containing protein</fullName>
    </recommendedName>
</protein>
<sequence length="133" mass="14178">MSAWGVGPFQNEAAAEYAAEIVQDGAYALAEAFDVALDPDNDHLEAEEGHRAVAAAETLAAVLTGDTSALTDAALRAWVQNADAAELDHLRGHALEALERVLGPGSELPDLWEDSEDADAWREDIQRLRAALS</sequence>
<dbReference type="Pfam" id="PF14078">
    <property type="entry name" value="DUF4259"/>
    <property type="match status" value="1"/>
</dbReference>
<dbReference type="InterPro" id="IPR025355">
    <property type="entry name" value="DUF4259"/>
</dbReference>
<name>A0A0F7JM25_9DEIO</name>
<dbReference type="AlphaFoldDB" id="A0A0F7JM25"/>
<accession>A0A0F7JM25</accession>
<dbReference type="KEGG" id="dch:SY84_01490"/>
<gene>
    <name evidence="1" type="ORF">SY84_01490</name>
</gene>
<reference evidence="1 2" key="1">
    <citation type="submission" date="2015-01" db="EMBL/GenBank/DDBJ databases">
        <title>Deinococcus soli/N5/whole genome sequencing.</title>
        <authorList>
            <person name="Kim M.K."/>
            <person name="Srinivasan S."/>
            <person name="Lee J.-J."/>
        </authorList>
    </citation>
    <scope>NUCLEOTIDE SEQUENCE [LARGE SCALE GENOMIC DNA]</scope>
    <source>
        <strain evidence="1 2">N5</strain>
    </source>
</reference>
<keyword evidence="2" id="KW-1185">Reference proteome</keyword>
<dbReference type="OrthoDB" id="73183at2"/>
<proteinExistence type="predicted"/>
<evidence type="ECO:0000313" key="2">
    <source>
        <dbReference type="Proteomes" id="UP000034024"/>
    </source>
</evidence>
<organism evidence="1 2">
    <name type="scientific">Deinococcus soli</name>
    <name type="common">ex Cha et al. 2016</name>
    <dbReference type="NCBI Taxonomy" id="1309411"/>
    <lineage>
        <taxon>Bacteria</taxon>
        <taxon>Thermotogati</taxon>
        <taxon>Deinococcota</taxon>
        <taxon>Deinococci</taxon>
        <taxon>Deinococcales</taxon>
        <taxon>Deinococcaceae</taxon>
        <taxon>Deinococcus</taxon>
    </lineage>
</organism>
<evidence type="ECO:0000313" key="1">
    <source>
        <dbReference type="EMBL" id="AKH15938.1"/>
    </source>
</evidence>